<dbReference type="GO" id="GO:0032153">
    <property type="term" value="C:cell division site"/>
    <property type="evidence" value="ECO:0007669"/>
    <property type="project" value="UniProtKB-UniRule"/>
</dbReference>
<dbReference type="AlphaFoldDB" id="A0A917FMJ8"/>
<name>A0A917FMJ8_9GAMM</name>
<dbReference type="RefSeq" id="WP_188448384.1">
    <property type="nucleotide sequence ID" value="NZ_BMFO01000002.1"/>
</dbReference>
<evidence type="ECO:0000256" key="8">
    <source>
        <dbReference type="HAMAP-Rule" id="MF_00910"/>
    </source>
</evidence>
<dbReference type="Pfam" id="PF04999">
    <property type="entry name" value="FtsL"/>
    <property type="match status" value="1"/>
</dbReference>
<proteinExistence type="inferred from homology"/>
<evidence type="ECO:0000256" key="3">
    <source>
        <dbReference type="ARBA" id="ARBA00022618"/>
    </source>
</evidence>
<organism evidence="10 11">
    <name type="scientific">Arenimonas maotaiensis</name>
    <dbReference type="NCBI Taxonomy" id="1446479"/>
    <lineage>
        <taxon>Bacteria</taxon>
        <taxon>Pseudomonadati</taxon>
        <taxon>Pseudomonadota</taxon>
        <taxon>Gammaproteobacteria</taxon>
        <taxon>Lysobacterales</taxon>
        <taxon>Lysobacteraceae</taxon>
        <taxon>Arenimonas</taxon>
    </lineage>
</organism>
<comment type="subcellular location">
    <subcellularLocation>
        <location evidence="8">Cell inner membrane</location>
        <topology evidence="8">Single-pass type II membrane protein</topology>
    </subcellularLocation>
    <subcellularLocation>
        <location evidence="1">Cell membrane</location>
        <topology evidence="1">Single-pass type II membrane protein</topology>
    </subcellularLocation>
    <text evidence="8">Localizes to the division septum where it forms a ring structure.</text>
</comment>
<evidence type="ECO:0000313" key="10">
    <source>
        <dbReference type="EMBL" id="GGF89947.1"/>
    </source>
</evidence>
<comment type="subunit">
    <text evidence="8">Part of a complex composed of FtsB, FtsL and FtsQ.</text>
</comment>
<gene>
    <name evidence="8" type="primary">ftsL</name>
    <name evidence="10" type="ORF">GCM10010960_09720</name>
</gene>
<dbReference type="PROSITE" id="PS51257">
    <property type="entry name" value="PROKAR_LIPOPROTEIN"/>
    <property type="match status" value="1"/>
</dbReference>
<dbReference type="PANTHER" id="PTHR37479">
    <property type="entry name" value="CELL DIVISION PROTEIN FTSL"/>
    <property type="match status" value="1"/>
</dbReference>
<reference evidence="10" key="2">
    <citation type="submission" date="2020-09" db="EMBL/GenBank/DDBJ databases">
        <authorList>
            <person name="Sun Q."/>
            <person name="Zhou Y."/>
        </authorList>
    </citation>
    <scope>NUCLEOTIDE SEQUENCE</scope>
    <source>
        <strain evidence="10">CGMCC 1.12726</strain>
    </source>
</reference>
<evidence type="ECO:0000256" key="5">
    <source>
        <dbReference type="ARBA" id="ARBA00022989"/>
    </source>
</evidence>
<dbReference type="NCBIfam" id="TIGR02209">
    <property type="entry name" value="ftsL_broad"/>
    <property type="match status" value="1"/>
</dbReference>
<keyword evidence="4 8" id="KW-0812">Transmembrane</keyword>
<dbReference type="EMBL" id="BMFO01000002">
    <property type="protein sequence ID" value="GGF89947.1"/>
    <property type="molecule type" value="Genomic_DNA"/>
</dbReference>
<dbReference type="GO" id="GO:0005886">
    <property type="term" value="C:plasma membrane"/>
    <property type="evidence" value="ECO:0007669"/>
    <property type="project" value="UniProtKB-SubCell"/>
</dbReference>
<keyword evidence="2 8" id="KW-1003">Cell membrane</keyword>
<dbReference type="Proteomes" id="UP000632858">
    <property type="component" value="Unassembled WGS sequence"/>
</dbReference>
<dbReference type="InterPro" id="IPR011922">
    <property type="entry name" value="Cell_div_FtsL"/>
</dbReference>
<evidence type="ECO:0000313" key="11">
    <source>
        <dbReference type="Proteomes" id="UP000632858"/>
    </source>
</evidence>
<evidence type="ECO:0000256" key="2">
    <source>
        <dbReference type="ARBA" id="ARBA00022475"/>
    </source>
</evidence>
<keyword evidence="6 8" id="KW-0472">Membrane</keyword>
<comment type="similarity">
    <text evidence="8">Belongs to the FtsL family.</text>
</comment>
<evidence type="ECO:0000256" key="7">
    <source>
        <dbReference type="ARBA" id="ARBA00023306"/>
    </source>
</evidence>
<keyword evidence="11" id="KW-1185">Reference proteome</keyword>
<evidence type="ECO:0000256" key="6">
    <source>
        <dbReference type="ARBA" id="ARBA00023136"/>
    </source>
</evidence>
<keyword evidence="3 8" id="KW-0132">Cell division</keyword>
<keyword evidence="8" id="KW-0997">Cell inner membrane</keyword>
<evidence type="ECO:0000256" key="9">
    <source>
        <dbReference type="NCBIfam" id="TIGR02209"/>
    </source>
</evidence>
<dbReference type="PANTHER" id="PTHR37479:SF1">
    <property type="entry name" value="CELL DIVISION PROTEIN FTSL"/>
    <property type="match status" value="1"/>
</dbReference>
<dbReference type="GO" id="GO:0043093">
    <property type="term" value="P:FtsZ-dependent cytokinesis"/>
    <property type="evidence" value="ECO:0007669"/>
    <property type="project" value="UniProtKB-UniRule"/>
</dbReference>
<evidence type="ECO:0000256" key="4">
    <source>
        <dbReference type="ARBA" id="ARBA00022692"/>
    </source>
</evidence>
<protein>
    <recommendedName>
        <fullName evidence="8 9">Cell division protein FtsL</fullName>
    </recommendedName>
</protein>
<accession>A0A917FMJ8</accession>
<keyword evidence="5 8" id="KW-1133">Transmembrane helix</keyword>
<reference evidence="10" key="1">
    <citation type="journal article" date="2014" name="Int. J. Syst. Evol. Microbiol.">
        <title>Complete genome sequence of Corynebacterium casei LMG S-19264T (=DSM 44701T), isolated from a smear-ripened cheese.</title>
        <authorList>
            <consortium name="US DOE Joint Genome Institute (JGI-PGF)"/>
            <person name="Walter F."/>
            <person name="Albersmeier A."/>
            <person name="Kalinowski J."/>
            <person name="Ruckert C."/>
        </authorList>
    </citation>
    <scope>NUCLEOTIDE SEQUENCE</scope>
    <source>
        <strain evidence="10">CGMCC 1.12726</strain>
    </source>
</reference>
<comment type="caution">
    <text evidence="10">The sequence shown here is derived from an EMBL/GenBank/DDBJ whole genome shotgun (WGS) entry which is preliminary data.</text>
</comment>
<evidence type="ECO:0000256" key="1">
    <source>
        <dbReference type="ARBA" id="ARBA00004401"/>
    </source>
</evidence>
<keyword evidence="7 8" id="KW-0131">Cell cycle</keyword>
<comment type="function">
    <text evidence="8">Essential cell division protein. May link together the upstream cell division proteins, which are predominantly cytoplasmic, with the downstream cell division proteins, which are predominantly periplasmic.</text>
</comment>
<dbReference type="HAMAP" id="MF_00910">
    <property type="entry name" value="FtsL"/>
    <property type="match status" value="1"/>
</dbReference>
<sequence>MSPRLFALAALILACIASAVAVVYSRHSHRQAYIELSRLQKQRDEFNVEFRRLQTEQATVSESARIVGIATDKLGMRFPAENEITVVQP</sequence>